<dbReference type="Gene3D" id="3.90.1170.50">
    <property type="entry name" value="Aldehyde oxidase/xanthine dehydrogenase, a/b hammerhead"/>
    <property type="match status" value="1"/>
</dbReference>
<dbReference type="AlphaFoldDB" id="A0A4R1R7F6"/>
<comment type="caution">
    <text evidence="4">The sequence shown here is derived from an EMBL/GenBank/DDBJ whole genome shotgun (WGS) entry which is preliminary data.</text>
</comment>
<name>A0A4R1R7F6_9FIRM</name>
<dbReference type="SMART" id="SM01008">
    <property type="entry name" value="Ald_Xan_dh_C"/>
    <property type="match status" value="1"/>
</dbReference>
<dbReference type="InterPro" id="IPR000674">
    <property type="entry name" value="Ald_Oxase/Xan_DH_a/b"/>
</dbReference>
<evidence type="ECO:0000313" key="4">
    <source>
        <dbReference type="EMBL" id="TCL61561.1"/>
    </source>
</evidence>
<dbReference type="Proteomes" id="UP000295184">
    <property type="component" value="Unassembled WGS sequence"/>
</dbReference>
<proteinExistence type="predicted"/>
<dbReference type="Gene3D" id="3.30.365.10">
    <property type="entry name" value="Aldehyde oxidase/xanthine dehydrogenase, molybdopterin binding domain"/>
    <property type="match status" value="4"/>
</dbReference>
<dbReference type="InterPro" id="IPR036856">
    <property type="entry name" value="Ald_Oxase/Xan_DH_a/b_sf"/>
</dbReference>
<dbReference type="GO" id="GO:0005506">
    <property type="term" value="F:iron ion binding"/>
    <property type="evidence" value="ECO:0007669"/>
    <property type="project" value="InterPro"/>
</dbReference>
<accession>A0A4R1R7F6</accession>
<protein>
    <submittedName>
        <fullName evidence="4">CO/xanthine dehydrogenase Mo-binding subunit</fullName>
    </submittedName>
</protein>
<evidence type="ECO:0000256" key="2">
    <source>
        <dbReference type="ARBA" id="ARBA00023002"/>
    </source>
</evidence>
<keyword evidence="2" id="KW-0560">Oxidoreductase</keyword>
<dbReference type="SUPFAM" id="SSF54665">
    <property type="entry name" value="CO dehydrogenase molybdoprotein N-domain-like"/>
    <property type="match status" value="1"/>
</dbReference>
<dbReference type="RefSeq" id="WP_058964033.1">
    <property type="nucleotide sequence ID" value="NZ_CABKVM010000016.1"/>
</dbReference>
<dbReference type="Pfam" id="PF02738">
    <property type="entry name" value="MoCoBD_1"/>
    <property type="match status" value="1"/>
</dbReference>
<evidence type="ECO:0000256" key="1">
    <source>
        <dbReference type="ARBA" id="ARBA00022505"/>
    </source>
</evidence>
<evidence type="ECO:0000313" key="5">
    <source>
        <dbReference type="Proteomes" id="UP000295184"/>
    </source>
</evidence>
<dbReference type="STRING" id="1650663.GCA_001486665_01612"/>
<gene>
    <name evidence="4" type="ORF">EDD77_10115</name>
</gene>
<feature type="domain" description="Aldehyde oxidase/xanthine dehydrogenase a/b hammerhead" evidence="3">
    <location>
        <begin position="18"/>
        <end position="130"/>
    </location>
</feature>
<dbReference type="InterPro" id="IPR037165">
    <property type="entry name" value="AldOxase/xan_DH_Mopterin-bd_sf"/>
</dbReference>
<dbReference type="PANTHER" id="PTHR11908:SF132">
    <property type="entry name" value="ALDEHYDE OXIDASE 1-RELATED"/>
    <property type="match status" value="1"/>
</dbReference>
<dbReference type="GO" id="GO:0016491">
    <property type="term" value="F:oxidoreductase activity"/>
    <property type="evidence" value="ECO:0007669"/>
    <property type="project" value="UniProtKB-KW"/>
</dbReference>
<keyword evidence="1" id="KW-0500">Molybdenum</keyword>
<dbReference type="Pfam" id="PF01315">
    <property type="entry name" value="Ald_Xan_dh_C"/>
    <property type="match status" value="1"/>
</dbReference>
<dbReference type="InterPro" id="IPR046867">
    <property type="entry name" value="AldOxase/xan_DH_MoCoBD2"/>
</dbReference>
<dbReference type="InterPro" id="IPR016208">
    <property type="entry name" value="Ald_Oxase/xanthine_DH-like"/>
</dbReference>
<evidence type="ECO:0000259" key="3">
    <source>
        <dbReference type="SMART" id="SM01008"/>
    </source>
</evidence>
<reference evidence="4 5" key="1">
    <citation type="submission" date="2019-03" db="EMBL/GenBank/DDBJ databases">
        <title>Genomic Encyclopedia of Type Strains, Phase IV (KMG-IV): sequencing the most valuable type-strain genomes for metagenomic binning, comparative biology and taxonomic classification.</title>
        <authorList>
            <person name="Goeker M."/>
        </authorList>
    </citation>
    <scope>NUCLEOTIDE SEQUENCE [LARGE SCALE GENOMIC DNA]</scope>
    <source>
        <strain evidence="4 5">DSM 100451</strain>
    </source>
</reference>
<dbReference type="Pfam" id="PF20256">
    <property type="entry name" value="MoCoBD_2"/>
    <property type="match status" value="1"/>
</dbReference>
<dbReference type="OrthoDB" id="9759099at2"/>
<dbReference type="PANTHER" id="PTHR11908">
    <property type="entry name" value="XANTHINE DEHYDROGENASE"/>
    <property type="match status" value="1"/>
</dbReference>
<dbReference type="InterPro" id="IPR008274">
    <property type="entry name" value="AldOxase/xan_DH_MoCoBD1"/>
</dbReference>
<dbReference type="EMBL" id="SLUM01000001">
    <property type="protein sequence ID" value="TCL61561.1"/>
    <property type="molecule type" value="Genomic_DNA"/>
</dbReference>
<organism evidence="4 5">
    <name type="scientific">Allofournierella massiliensis</name>
    <dbReference type="NCBI Taxonomy" id="1650663"/>
    <lineage>
        <taxon>Bacteria</taxon>
        <taxon>Bacillati</taxon>
        <taxon>Bacillota</taxon>
        <taxon>Clostridia</taxon>
        <taxon>Eubacteriales</taxon>
        <taxon>Oscillospiraceae</taxon>
        <taxon>Allofournierella</taxon>
    </lineage>
</organism>
<dbReference type="SUPFAM" id="SSF56003">
    <property type="entry name" value="Molybdenum cofactor-binding domain"/>
    <property type="match status" value="1"/>
</dbReference>
<sequence>MKYVNQAIRKVDAMSLVTGKPVYTGDMVPANTLMVKMLRSPHAHALIEEIDTAAAMKVPGVVAIFTYKDVPASRFTTAGQTYPEPSPYDRLILDRRLRCVGDPVALVAAETEAAAAKAAGLIKVKYQVLEPVLDFTKAKDNPILVHPEEDFKALCPVGADNKRNLCSVDCMENGDVEAELATCPVVIERTFYTKANNQAMMEPFVTFSYLDEYGRLTLVSSTQVPFHVRRILSNALEMSKANIRVIKPRIGGGFGAKQSAVSEVYPAFVTMKTGRPACLCFTRQESQANGSPRHQMRVTVRIGADEDGTIRALDVKALSNAGAYGEHGPTTVGLVGTKSISLYGSLKAARFSSEVVYSNTMGAGAYRGYGATQGIFAVESTVNELAAQLGMDPCAIREKNMVRLGQTFAMYYGENCTSCTLDKCMETAKKMMDWDNKAPRRVLENGHIRSVGVAMAMQGSGISGVDIGSVEIRLNDDGFYTLLVGCTDMGTGCDTILTQMAADCLDCPMENISVRGVDTDQSPYDCGSYASSTTYVTGMAVVKACAQLREKILAQGAKMLDVPADTAEFDGKRVFVPSTDKEVSLSAIGYASFEGHARCISACESHSSPVSPPPMMVGMAEIDLDPETGKIQLVDYVAAVDCGTVVNKNLARVQTEGGIVQGIGIALYEDIQYTKAGRMMNDSFLQYRIPTRLEAGTIRVEFESSYEPSGPFGAKSIGELVINTPAPAILGAIQNATGVAFHTLPVKPEDVVMALRNKAE</sequence>